<gene>
    <name evidence="2" type="ORF">TSOC_006188</name>
</gene>
<evidence type="ECO:0000313" key="2">
    <source>
        <dbReference type="EMBL" id="PNH07350.1"/>
    </source>
</evidence>
<feature type="compositionally biased region" description="Polar residues" evidence="1">
    <location>
        <begin position="102"/>
        <end position="118"/>
    </location>
</feature>
<accession>A0A2J8A496</accession>
<feature type="compositionally biased region" description="Basic residues" evidence="1">
    <location>
        <begin position="59"/>
        <end position="72"/>
    </location>
</feature>
<comment type="caution">
    <text evidence="2">The sequence shown here is derived from an EMBL/GenBank/DDBJ whole genome shotgun (WGS) entry which is preliminary data.</text>
</comment>
<dbReference type="EMBL" id="PGGS01000185">
    <property type="protein sequence ID" value="PNH07350.1"/>
    <property type="molecule type" value="Genomic_DNA"/>
</dbReference>
<reference evidence="2 3" key="1">
    <citation type="journal article" date="2017" name="Mol. Biol. Evol.">
        <title>The 4-celled Tetrabaena socialis nuclear genome reveals the essential components for genetic control of cell number at the origin of multicellularity in the volvocine lineage.</title>
        <authorList>
            <person name="Featherston J."/>
            <person name="Arakaki Y."/>
            <person name="Hanschen E.R."/>
            <person name="Ferris P.J."/>
            <person name="Michod R.E."/>
            <person name="Olson B.J.S.C."/>
            <person name="Nozaki H."/>
            <person name="Durand P.M."/>
        </authorList>
    </citation>
    <scope>NUCLEOTIDE SEQUENCE [LARGE SCALE GENOMIC DNA]</scope>
    <source>
        <strain evidence="2 3">NIES-571</strain>
    </source>
</reference>
<organism evidence="2 3">
    <name type="scientific">Tetrabaena socialis</name>
    <dbReference type="NCBI Taxonomy" id="47790"/>
    <lineage>
        <taxon>Eukaryota</taxon>
        <taxon>Viridiplantae</taxon>
        <taxon>Chlorophyta</taxon>
        <taxon>core chlorophytes</taxon>
        <taxon>Chlorophyceae</taxon>
        <taxon>CS clade</taxon>
        <taxon>Chlamydomonadales</taxon>
        <taxon>Tetrabaenaceae</taxon>
        <taxon>Tetrabaena</taxon>
    </lineage>
</organism>
<evidence type="ECO:0000256" key="1">
    <source>
        <dbReference type="SAM" id="MobiDB-lite"/>
    </source>
</evidence>
<name>A0A2J8A496_9CHLO</name>
<proteinExistence type="predicted"/>
<feature type="region of interest" description="Disordered" evidence="1">
    <location>
        <begin position="1"/>
        <end position="26"/>
    </location>
</feature>
<dbReference type="Proteomes" id="UP000236333">
    <property type="component" value="Unassembled WGS sequence"/>
</dbReference>
<feature type="non-terminal residue" evidence="2">
    <location>
        <position position="1"/>
    </location>
</feature>
<evidence type="ECO:0000313" key="3">
    <source>
        <dbReference type="Proteomes" id="UP000236333"/>
    </source>
</evidence>
<keyword evidence="3" id="KW-1185">Reference proteome</keyword>
<sequence length="176" mass="19089">AAAGAYGARTSPGEATDPRPAPGQPRFGLERIEWVIDTACELGLGPALGLEEGPPPYPRSHRVSPPHHRQQHYRGLYSSPERYAAAHPEAPVDQSAEPHVQLHQQVYDNARSAQSSPDRAQPTPLPRGYGAAPPDRGPPLPGSTAHRLEVAAARRYMLEHGPPPAAKMYNRSTRVR</sequence>
<dbReference type="AlphaFoldDB" id="A0A2J8A496"/>
<feature type="region of interest" description="Disordered" evidence="1">
    <location>
        <begin position="45"/>
        <end position="146"/>
    </location>
</feature>
<protein>
    <submittedName>
        <fullName evidence="2">Uncharacterized protein</fullName>
    </submittedName>
</protein>